<feature type="transmembrane region" description="Helical" evidence="1">
    <location>
        <begin position="551"/>
        <end position="576"/>
    </location>
</feature>
<dbReference type="PRINTS" id="PR00702">
    <property type="entry name" value="ACRIFLAVINRP"/>
</dbReference>
<feature type="transmembrane region" description="Helical" evidence="1">
    <location>
        <begin position="39"/>
        <end position="57"/>
    </location>
</feature>
<feature type="transmembrane region" description="Helical" evidence="1">
    <location>
        <begin position="948"/>
        <end position="968"/>
    </location>
</feature>
<feature type="transmembrane region" description="Helical" evidence="1">
    <location>
        <begin position="596"/>
        <end position="618"/>
    </location>
</feature>
<sequence length="1168" mass="126869">MSEQTERGSSRPEELPLDDPGFLMRFKEFGPTSFAVDHSTSMVVLLVIIAILGLLSYQTTPKESFPEIEVPMIAVNTMYPGVSPADMESLITRPLEDELSTISEIKELTSSSVEGYSSVVAEFETTVDMDEALQKVREKVDLARPELPDEAEEPSVMEFDFTEVPIMQVNLSGEYGLVRLKDIADDLQDRLEQIPEILRVDVRGGLEREVQVDVDLPKLQFYGLAINDVIDAIAMENVTVPGGSIDVGRSSYLVRVDGEFDDPALIEDLVVTATEGRPVYVRDVASVDFGFAERDSYARLDGAPVITLDIIKRSGENIIATAESVKSVIEEFDPLFPPSTVVKITGDQSVDIEVMVSSLENNIISGLLLIVAVLLFFLGLANSGFVAVSIPSSMLLSFIVLKLMGVSMNMVVLFSLILALGMLVDNAIVVVENIYRYMEEGWDSKWAAKKATGEVAIPVIASTATTLGAFTPLLFWPGITGEFMGYLPKTLIVTLTSSLFVALVIVPVLCSLFMKLEGEPRRPMTRATRLVFGGGSALLLLLVAGSNPLTAGLLALTAVAVWALYRFVLIGASKAFQERWVPRMLDAYEERLRWSLTHRGIIIGGSVGVLVVTIMLFGQFNAGVEYFPEGIPPKQVFVDVETPVGTRVEATDELVQRLERELMAVPGRSDWKSTVAVSGGGGGGGAAAMTGSGGPSGPNAGRITLSYIDFQDREYDTFDMLARMQAEIGTQIAGAEVTVEALVEGPASGAPVNIEIAGEDPVQLKVLSDRALEILRNDPVIEQLVGLESDLDAARPEVSVVVDREKAALYDLSTSEVGRAIRGAIQGVEAAKYRTGSDEYDIIVRLAPQYRQELDQLRELTVMADGGRQVPLLSVAEWRVSDGYGTIRRKDQERMATISSDVAAGLNQNAVLQQVQAVLASFAADELPPGYTVEYTGQQEEQGEAQEFLGAAFLTALMLIAFILISQFNSVVKPVIIMTSVMMSTVGVFIGLMVFRMPFGVVMTGVGIISLAGIVVNNAIVLIDYIDILRERDSMDRREALIQGGKTRFRPVVLTATTTALGLVPLAVGLNFDFFGLYGSLSPELFWGGEQAAWWGPMAVAVIVGIIFATFLTLVMVPVMYSLVDDFAKFFARHFVAEDPEASEAEGETRVDDRIPPKVIEPRPAEVF</sequence>
<feature type="transmembrane region" description="Helical" evidence="1">
    <location>
        <begin position="455"/>
        <end position="479"/>
    </location>
</feature>
<accession>A0ABU9E6V7</accession>
<keyword evidence="3" id="KW-1185">Reference proteome</keyword>
<keyword evidence="1" id="KW-1133">Transmembrane helix</keyword>
<reference evidence="2 3" key="1">
    <citation type="submission" date="2024-02" db="EMBL/GenBank/DDBJ databases">
        <title>A novel Gemmatimonadota bacterium.</title>
        <authorList>
            <person name="Du Z.-J."/>
            <person name="Ye Y.-Q."/>
        </authorList>
    </citation>
    <scope>NUCLEOTIDE SEQUENCE [LARGE SCALE GENOMIC DNA]</scope>
    <source>
        <strain evidence="2 3">DH-20</strain>
    </source>
</reference>
<feature type="transmembrane region" description="Helical" evidence="1">
    <location>
        <begin position="1092"/>
        <end position="1124"/>
    </location>
</feature>
<dbReference type="InterPro" id="IPR001036">
    <property type="entry name" value="Acrflvin-R"/>
</dbReference>
<dbReference type="Gene3D" id="3.30.2090.10">
    <property type="entry name" value="Multidrug efflux transporter AcrB TolC docking domain, DN and DC subdomains"/>
    <property type="match status" value="2"/>
</dbReference>
<keyword evidence="1" id="KW-0812">Transmembrane</keyword>
<comment type="caution">
    <text evidence="2">The sequence shown here is derived from an EMBL/GenBank/DDBJ whole genome shotgun (WGS) entry which is preliminary data.</text>
</comment>
<feature type="transmembrane region" description="Helical" evidence="1">
    <location>
        <begin position="975"/>
        <end position="995"/>
    </location>
</feature>
<gene>
    <name evidence="2" type="ORF">WI372_05760</name>
</gene>
<dbReference type="Gene3D" id="1.20.1640.10">
    <property type="entry name" value="Multidrug efflux transporter AcrB transmembrane domain"/>
    <property type="match status" value="2"/>
</dbReference>
<dbReference type="Proteomes" id="UP001484239">
    <property type="component" value="Unassembled WGS sequence"/>
</dbReference>
<feature type="transmembrane region" description="Helical" evidence="1">
    <location>
        <begin position="526"/>
        <end position="545"/>
    </location>
</feature>
<dbReference type="EMBL" id="JBBHLI010000002">
    <property type="protein sequence ID" value="MEK9500475.1"/>
    <property type="molecule type" value="Genomic_DNA"/>
</dbReference>
<dbReference type="Gene3D" id="3.30.70.1440">
    <property type="entry name" value="Multidrug efflux transporter AcrB pore domain"/>
    <property type="match status" value="1"/>
</dbReference>
<dbReference type="PANTHER" id="PTHR32063">
    <property type="match status" value="1"/>
</dbReference>
<dbReference type="Gene3D" id="3.30.70.1430">
    <property type="entry name" value="Multidrug efflux transporter AcrB pore domain"/>
    <property type="match status" value="2"/>
</dbReference>
<keyword evidence="1" id="KW-0472">Membrane</keyword>
<dbReference type="SUPFAM" id="SSF82866">
    <property type="entry name" value="Multidrug efflux transporter AcrB transmembrane domain"/>
    <property type="match status" value="2"/>
</dbReference>
<name>A0ABU9E6V7_9BACT</name>
<evidence type="ECO:0000313" key="2">
    <source>
        <dbReference type="EMBL" id="MEK9500475.1"/>
    </source>
</evidence>
<proteinExistence type="predicted"/>
<dbReference type="SUPFAM" id="SSF82693">
    <property type="entry name" value="Multidrug efflux transporter AcrB pore domain, PN1, PN2, PC1 and PC2 subdomains"/>
    <property type="match status" value="3"/>
</dbReference>
<dbReference type="RefSeq" id="WP_405284708.1">
    <property type="nucleotide sequence ID" value="NZ_CP144380.1"/>
</dbReference>
<dbReference type="Pfam" id="PF00873">
    <property type="entry name" value="ACR_tran"/>
    <property type="match status" value="2"/>
</dbReference>
<evidence type="ECO:0000256" key="1">
    <source>
        <dbReference type="SAM" id="Phobius"/>
    </source>
</evidence>
<feature type="transmembrane region" description="Helical" evidence="1">
    <location>
        <begin position="1049"/>
        <end position="1072"/>
    </location>
</feature>
<dbReference type="InterPro" id="IPR027463">
    <property type="entry name" value="AcrB_DN_DC_subdom"/>
</dbReference>
<feature type="transmembrane region" description="Helical" evidence="1">
    <location>
        <begin position="491"/>
        <end position="514"/>
    </location>
</feature>
<dbReference type="PANTHER" id="PTHR32063:SF0">
    <property type="entry name" value="SWARMING MOTILITY PROTEIN SWRC"/>
    <property type="match status" value="1"/>
</dbReference>
<dbReference type="Gene3D" id="3.30.70.1320">
    <property type="entry name" value="Multidrug efflux transporter AcrB pore domain like"/>
    <property type="match status" value="1"/>
</dbReference>
<feature type="transmembrane region" description="Helical" evidence="1">
    <location>
        <begin position="367"/>
        <end position="390"/>
    </location>
</feature>
<evidence type="ECO:0000313" key="3">
    <source>
        <dbReference type="Proteomes" id="UP001484239"/>
    </source>
</evidence>
<feature type="transmembrane region" description="Helical" evidence="1">
    <location>
        <begin position="410"/>
        <end position="435"/>
    </location>
</feature>
<feature type="transmembrane region" description="Helical" evidence="1">
    <location>
        <begin position="1001"/>
        <end position="1028"/>
    </location>
</feature>
<organism evidence="2 3">
    <name type="scientific">Gaopeijia maritima</name>
    <dbReference type="NCBI Taxonomy" id="3119007"/>
    <lineage>
        <taxon>Bacteria</taxon>
        <taxon>Pseudomonadati</taxon>
        <taxon>Gemmatimonadota</taxon>
        <taxon>Longimicrobiia</taxon>
        <taxon>Gaopeijiales</taxon>
        <taxon>Gaopeijiaceae</taxon>
        <taxon>Gaopeijia</taxon>
    </lineage>
</organism>
<protein>
    <submittedName>
        <fullName evidence="2">Efflux RND transporter permease subunit</fullName>
    </submittedName>
</protein>
<dbReference type="SUPFAM" id="SSF82714">
    <property type="entry name" value="Multidrug efflux transporter AcrB TolC docking domain, DN and DC subdomains"/>
    <property type="match status" value="2"/>
</dbReference>